<organism evidence="2">
    <name type="scientific">bioreactor metagenome</name>
    <dbReference type="NCBI Taxonomy" id="1076179"/>
    <lineage>
        <taxon>unclassified sequences</taxon>
        <taxon>metagenomes</taxon>
        <taxon>ecological metagenomes</taxon>
    </lineage>
</organism>
<dbReference type="EMBL" id="VSSQ01101678">
    <property type="protein sequence ID" value="MPN43333.1"/>
    <property type="molecule type" value="Genomic_DNA"/>
</dbReference>
<comment type="caution">
    <text evidence="2">The sequence shown here is derived from an EMBL/GenBank/DDBJ whole genome shotgun (WGS) entry which is preliminary data.</text>
</comment>
<dbReference type="InterPro" id="IPR020095">
    <property type="entry name" value="PsdUridine_synth_TruA_C"/>
</dbReference>
<evidence type="ECO:0000259" key="1">
    <source>
        <dbReference type="Pfam" id="PF01416"/>
    </source>
</evidence>
<name>A0A645I7B8_9ZZZZ</name>
<dbReference type="AlphaFoldDB" id="A0A645I7B8"/>
<accession>A0A645I7B8</accession>
<dbReference type="InterPro" id="IPR020103">
    <property type="entry name" value="PsdUridine_synth_cat_dom_sf"/>
</dbReference>
<dbReference type="Pfam" id="PF01416">
    <property type="entry name" value="PseudoU_synth_1"/>
    <property type="match status" value="1"/>
</dbReference>
<dbReference type="GO" id="GO:0003723">
    <property type="term" value="F:RNA binding"/>
    <property type="evidence" value="ECO:0007669"/>
    <property type="project" value="InterPro"/>
</dbReference>
<dbReference type="SUPFAM" id="SSF55120">
    <property type="entry name" value="Pseudouridine synthase"/>
    <property type="match status" value="1"/>
</dbReference>
<gene>
    <name evidence="2" type="primary">truA_65</name>
    <name evidence="2" type="ORF">SDC9_190892</name>
</gene>
<evidence type="ECO:0000313" key="2">
    <source>
        <dbReference type="EMBL" id="MPN43333.1"/>
    </source>
</evidence>
<dbReference type="Gene3D" id="3.30.70.660">
    <property type="entry name" value="Pseudouridine synthase I, catalytic domain, C-terminal subdomain"/>
    <property type="match status" value="1"/>
</dbReference>
<keyword evidence="2" id="KW-0413">Isomerase</keyword>
<sequence length="55" mass="6211">MVRAIVGSLLEVGRGKREPEWIGEILKQKNRNIAGSSVPAHPLFLTKVDYPYKTF</sequence>
<reference evidence="2" key="1">
    <citation type="submission" date="2019-08" db="EMBL/GenBank/DDBJ databases">
        <authorList>
            <person name="Kucharzyk K."/>
            <person name="Murdoch R.W."/>
            <person name="Higgins S."/>
            <person name="Loffler F."/>
        </authorList>
    </citation>
    <scope>NUCLEOTIDE SEQUENCE</scope>
</reference>
<dbReference type="EC" id="5.4.99.12" evidence="2"/>
<protein>
    <submittedName>
        <fullName evidence="2">tRNA pseudouridine synthase A</fullName>
        <ecNumber evidence="2">5.4.99.12</ecNumber>
    </submittedName>
</protein>
<dbReference type="GO" id="GO:0160147">
    <property type="term" value="F:tRNA pseudouridine(38-40) synthase activity"/>
    <property type="evidence" value="ECO:0007669"/>
    <property type="project" value="UniProtKB-EC"/>
</dbReference>
<proteinExistence type="predicted"/>
<dbReference type="GO" id="GO:0001522">
    <property type="term" value="P:pseudouridine synthesis"/>
    <property type="evidence" value="ECO:0007669"/>
    <property type="project" value="InterPro"/>
</dbReference>
<dbReference type="InterPro" id="IPR020097">
    <property type="entry name" value="PsdUridine_synth_TruA_a/b_dom"/>
</dbReference>
<feature type="domain" description="Pseudouridine synthase I TruA alpha/beta" evidence="1">
    <location>
        <begin position="1"/>
        <end position="51"/>
    </location>
</feature>